<reference evidence="8" key="1">
    <citation type="submission" date="2023-07" db="EMBL/GenBank/DDBJ databases">
        <title>Sorghum-associated microbial communities from plants grown in Nebraska, USA.</title>
        <authorList>
            <person name="Schachtman D."/>
        </authorList>
    </citation>
    <scope>NUCLEOTIDE SEQUENCE</scope>
    <source>
        <strain evidence="8">DS3754</strain>
    </source>
</reference>
<protein>
    <recommendedName>
        <fullName evidence="7">Endoribonuclease YbeY</fullName>
        <ecNumber evidence="7">3.1.-.-</ecNumber>
    </recommendedName>
</protein>
<proteinExistence type="inferred from homology"/>
<dbReference type="GO" id="GO:0004222">
    <property type="term" value="F:metalloendopeptidase activity"/>
    <property type="evidence" value="ECO:0007669"/>
    <property type="project" value="InterPro"/>
</dbReference>
<dbReference type="Gene3D" id="3.40.390.30">
    <property type="entry name" value="Metalloproteases ('zincins'), catalytic domain"/>
    <property type="match status" value="1"/>
</dbReference>
<evidence type="ECO:0000313" key="8">
    <source>
        <dbReference type="EMBL" id="MDP9892704.1"/>
    </source>
</evidence>
<name>A0AAW8CQL1_9BURK</name>
<comment type="subcellular location">
    <subcellularLocation>
        <location evidence="7">Cytoplasm</location>
    </subcellularLocation>
</comment>
<keyword evidence="7" id="KW-0963">Cytoplasm</keyword>
<dbReference type="Pfam" id="PF02130">
    <property type="entry name" value="YbeY"/>
    <property type="match status" value="1"/>
</dbReference>
<dbReference type="EC" id="3.1.-.-" evidence="7"/>
<keyword evidence="5 7" id="KW-0378">Hydrolase</keyword>
<keyword evidence="4 7" id="KW-0255">Endonuclease</keyword>
<keyword evidence="3 7" id="KW-0479">Metal-binding</keyword>
<dbReference type="PANTHER" id="PTHR46986:SF1">
    <property type="entry name" value="ENDORIBONUCLEASE YBEY, CHLOROPLASTIC"/>
    <property type="match status" value="1"/>
</dbReference>
<dbReference type="GO" id="GO:0006364">
    <property type="term" value="P:rRNA processing"/>
    <property type="evidence" value="ECO:0007669"/>
    <property type="project" value="UniProtKB-UniRule"/>
</dbReference>
<dbReference type="PROSITE" id="PS01306">
    <property type="entry name" value="UPF0054"/>
    <property type="match status" value="1"/>
</dbReference>
<dbReference type="GO" id="GO:0005737">
    <property type="term" value="C:cytoplasm"/>
    <property type="evidence" value="ECO:0007669"/>
    <property type="project" value="UniProtKB-SubCell"/>
</dbReference>
<keyword evidence="2 7" id="KW-0540">Nuclease</keyword>
<dbReference type="NCBIfam" id="TIGR00043">
    <property type="entry name" value="rRNA maturation RNase YbeY"/>
    <property type="match status" value="1"/>
</dbReference>
<dbReference type="Proteomes" id="UP001242045">
    <property type="component" value="Unassembled WGS sequence"/>
</dbReference>
<comment type="similarity">
    <text evidence="1 7">Belongs to the endoribonuclease YbeY family.</text>
</comment>
<dbReference type="GO" id="GO:0004521">
    <property type="term" value="F:RNA endonuclease activity"/>
    <property type="evidence" value="ECO:0007669"/>
    <property type="project" value="UniProtKB-UniRule"/>
</dbReference>
<feature type="binding site" evidence="7">
    <location>
        <position position="131"/>
    </location>
    <ligand>
        <name>Zn(2+)</name>
        <dbReference type="ChEBI" id="CHEBI:29105"/>
        <note>catalytic</note>
    </ligand>
</feature>
<feature type="binding site" evidence="7">
    <location>
        <position position="137"/>
    </location>
    <ligand>
        <name>Zn(2+)</name>
        <dbReference type="ChEBI" id="CHEBI:29105"/>
        <note>catalytic</note>
    </ligand>
</feature>
<dbReference type="SUPFAM" id="SSF55486">
    <property type="entry name" value="Metalloproteases ('zincins'), catalytic domain"/>
    <property type="match status" value="1"/>
</dbReference>
<evidence type="ECO:0000313" key="9">
    <source>
        <dbReference type="Proteomes" id="UP001242045"/>
    </source>
</evidence>
<evidence type="ECO:0000256" key="7">
    <source>
        <dbReference type="HAMAP-Rule" id="MF_00009"/>
    </source>
</evidence>
<comment type="cofactor">
    <cofactor evidence="7">
        <name>Zn(2+)</name>
        <dbReference type="ChEBI" id="CHEBI:29105"/>
    </cofactor>
    <text evidence="7">Binds 1 zinc ion.</text>
</comment>
<keyword evidence="6 7" id="KW-0862">Zinc</keyword>
<accession>A0AAW8CQL1</accession>
<evidence type="ECO:0000256" key="2">
    <source>
        <dbReference type="ARBA" id="ARBA00022722"/>
    </source>
</evidence>
<gene>
    <name evidence="7" type="primary">ybeY</name>
    <name evidence="8" type="ORF">J2W31_001809</name>
</gene>
<dbReference type="PANTHER" id="PTHR46986">
    <property type="entry name" value="ENDORIBONUCLEASE YBEY, CHLOROPLASTIC"/>
    <property type="match status" value="1"/>
</dbReference>
<sequence>MPTTASASAAARIEMALPALSLSLQFGRFKGVERHRIALPRHRVTRCIRHALDIDGEITVRIVDADEGQRLNREFRGKDYATNVLTFDYAQSPVAMADLVLCAPVVAREAKEQRKTLAAHYAHLLVHGTLHAQGWDHETSEADADEMEAYEIQILAELGIRDPYGK</sequence>
<evidence type="ECO:0000256" key="3">
    <source>
        <dbReference type="ARBA" id="ARBA00022723"/>
    </source>
</evidence>
<dbReference type="EMBL" id="JAUSRD010000003">
    <property type="protein sequence ID" value="MDP9892704.1"/>
    <property type="molecule type" value="Genomic_DNA"/>
</dbReference>
<comment type="function">
    <text evidence="7">Single strand-specific metallo-endoribonuclease involved in late-stage 70S ribosome quality control and in maturation of the 3' terminus of the 16S rRNA.</text>
</comment>
<comment type="caution">
    <text evidence="8">The sequence shown here is derived from an EMBL/GenBank/DDBJ whole genome shotgun (WGS) entry which is preliminary data.</text>
</comment>
<organism evidence="8 9">
    <name type="scientific">Variovorax boronicumulans</name>
    <dbReference type="NCBI Taxonomy" id="436515"/>
    <lineage>
        <taxon>Bacteria</taxon>
        <taxon>Pseudomonadati</taxon>
        <taxon>Pseudomonadota</taxon>
        <taxon>Betaproteobacteria</taxon>
        <taxon>Burkholderiales</taxon>
        <taxon>Comamonadaceae</taxon>
        <taxon>Variovorax</taxon>
    </lineage>
</organism>
<dbReference type="GO" id="GO:0008270">
    <property type="term" value="F:zinc ion binding"/>
    <property type="evidence" value="ECO:0007669"/>
    <property type="project" value="UniProtKB-UniRule"/>
</dbReference>
<dbReference type="InterPro" id="IPR020549">
    <property type="entry name" value="YbeY_CS"/>
</dbReference>
<dbReference type="HAMAP" id="MF_00009">
    <property type="entry name" value="Endoribonucl_YbeY"/>
    <property type="match status" value="1"/>
</dbReference>
<evidence type="ECO:0000256" key="6">
    <source>
        <dbReference type="ARBA" id="ARBA00022833"/>
    </source>
</evidence>
<evidence type="ECO:0000256" key="1">
    <source>
        <dbReference type="ARBA" id="ARBA00010875"/>
    </source>
</evidence>
<keyword evidence="7" id="KW-0698">rRNA processing</keyword>
<evidence type="ECO:0000256" key="5">
    <source>
        <dbReference type="ARBA" id="ARBA00022801"/>
    </source>
</evidence>
<keyword evidence="7" id="KW-0690">Ribosome biogenesis</keyword>
<dbReference type="InterPro" id="IPR002036">
    <property type="entry name" value="YbeY"/>
</dbReference>
<dbReference type="AlphaFoldDB" id="A0AAW8CQL1"/>
<feature type="binding site" evidence="7">
    <location>
        <position position="127"/>
    </location>
    <ligand>
        <name>Zn(2+)</name>
        <dbReference type="ChEBI" id="CHEBI:29105"/>
        <note>catalytic</note>
    </ligand>
</feature>
<evidence type="ECO:0000256" key="4">
    <source>
        <dbReference type="ARBA" id="ARBA00022759"/>
    </source>
</evidence>
<dbReference type="InterPro" id="IPR023091">
    <property type="entry name" value="MetalPrtase_cat_dom_sf_prd"/>
</dbReference>